<evidence type="ECO:0000313" key="4">
    <source>
        <dbReference type="Proteomes" id="UP001556653"/>
    </source>
</evidence>
<dbReference type="Gene3D" id="1.25.40.650">
    <property type="match status" value="1"/>
</dbReference>
<evidence type="ECO:0000256" key="1">
    <source>
        <dbReference type="ARBA" id="ARBA00023136"/>
    </source>
</evidence>
<dbReference type="EMBL" id="JBAKFJ010000001">
    <property type="protein sequence ID" value="MEX0385506.1"/>
    <property type="molecule type" value="Genomic_DNA"/>
</dbReference>
<evidence type="ECO:0000256" key="2">
    <source>
        <dbReference type="SAM" id="SignalP"/>
    </source>
</evidence>
<dbReference type="Proteomes" id="UP001556653">
    <property type="component" value="Unassembled WGS sequence"/>
</dbReference>
<gene>
    <name evidence="3" type="ORF">V6X64_00665</name>
</gene>
<keyword evidence="4" id="KW-1185">Reference proteome</keyword>
<dbReference type="PROSITE" id="PS51257">
    <property type="entry name" value="PROKAR_LIPOPROTEIN"/>
    <property type="match status" value="1"/>
</dbReference>
<dbReference type="RefSeq" id="WP_367965991.1">
    <property type="nucleotide sequence ID" value="NZ_JBAKFJ010000001.1"/>
</dbReference>
<feature type="chain" id="PRO_5046396998" evidence="2">
    <location>
        <begin position="24"/>
        <end position="629"/>
    </location>
</feature>
<dbReference type="SUPFAM" id="SSF53822">
    <property type="entry name" value="Periplasmic binding protein-like I"/>
    <property type="match status" value="1"/>
</dbReference>
<evidence type="ECO:0000313" key="3">
    <source>
        <dbReference type="EMBL" id="MEX0385506.1"/>
    </source>
</evidence>
<dbReference type="PANTHER" id="PTHR38038:SF1">
    <property type="entry name" value="PENICILLIN-BINDING PROTEIN ACTIVATOR LPOA"/>
    <property type="match status" value="1"/>
</dbReference>
<feature type="signal peptide" evidence="2">
    <location>
        <begin position="1"/>
        <end position="23"/>
    </location>
</feature>
<accession>A0ABV3S5W5</accession>
<sequence>MFSVRIPIALLTIALLVAGCAPMAPRDAAQLAEISSPQLDDAEAALARGNTSRAIMLLRSAAAQLPEPEATGLRLEAATLALELDDPEPAGEWLGTREARATPSNTAVATLLRTRLDPDLPPMEVIDRLGTLPAPLSSRMEPLRLQSLARAEAARGNLESAIAHRVSLADRALSRERRLANESALWTMLMEAPMPALRETLAETPDRAVAAWLQLAVGVRNRALRPAETQAFIADWRDEHERIAISESFVDGLLSAQRAALSPPRIVGVLLPLSGELAAAGRAIQEGILAAYYAEAGMADRPRLLFFDVGDAGRDVVAAYDAAVAAGAERIIGPLSKSGVREIVSAESLPVPVLALNRVQSTSGNESVMQFGLAPENDARAVAALARAMGYEQLLVMARDDEWGSRVSAAFRDAFEEAGGHILGQRRYPPDQDDLTGPIRSLFQLDLSDGRYQRLRSITGEGFGFEARRRQDTDGVFMAAFGRDARLIAPQIRFHRGIDLPILAISESYPQQHQAGADNDLSGVILTRMPWLLDGAPNDAGAGAREQLREADPEADPGQLVALGVDSYRLQRALDALARSPELHFPGVTGRLSLDREGVIRRQLMPARITSGGLEPLQPAQSDIPAYLP</sequence>
<proteinExistence type="predicted"/>
<keyword evidence="1" id="KW-0472">Membrane</keyword>
<dbReference type="Gene3D" id="3.40.50.2300">
    <property type="match status" value="2"/>
</dbReference>
<dbReference type="PANTHER" id="PTHR38038">
    <property type="entry name" value="PENICILLIN-BINDING PROTEIN ACTIVATOR LPOA"/>
    <property type="match status" value="1"/>
</dbReference>
<dbReference type="CDD" id="cd06339">
    <property type="entry name" value="PBP1_YraM_LppC_lipoprotein-like"/>
    <property type="match status" value="1"/>
</dbReference>
<organism evidence="3 4">
    <name type="scientific">Spiribacter onubensis</name>
    <dbReference type="NCBI Taxonomy" id="3122420"/>
    <lineage>
        <taxon>Bacteria</taxon>
        <taxon>Pseudomonadati</taxon>
        <taxon>Pseudomonadota</taxon>
        <taxon>Gammaproteobacteria</taxon>
        <taxon>Chromatiales</taxon>
        <taxon>Ectothiorhodospiraceae</taxon>
        <taxon>Spiribacter</taxon>
    </lineage>
</organism>
<protein>
    <submittedName>
        <fullName evidence="3">Penicillin-binding protein activator</fullName>
    </submittedName>
</protein>
<dbReference type="InterPro" id="IPR007443">
    <property type="entry name" value="LpoA"/>
</dbReference>
<comment type="caution">
    <text evidence="3">The sequence shown here is derived from an EMBL/GenBank/DDBJ whole genome shotgun (WGS) entry which is preliminary data.</text>
</comment>
<dbReference type="Pfam" id="PF04348">
    <property type="entry name" value="LppC"/>
    <property type="match status" value="1"/>
</dbReference>
<name>A0ABV3S5W5_9GAMM</name>
<dbReference type="InterPro" id="IPR028082">
    <property type="entry name" value="Peripla_BP_I"/>
</dbReference>
<reference evidence="3 4" key="1">
    <citation type="submission" date="2024-02" db="EMBL/GenBank/DDBJ databases">
        <title>New especies of Spiribacter isolated from saline water.</title>
        <authorList>
            <person name="Leon M.J."/>
            <person name="De La Haba R."/>
            <person name="Sanchez-Porro C."/>
            <person name="Ventosa A."/>
        </authorList>
    </citation>
    <scope>NUCLEOTIDE SEQUENCE [LARGE SCALE GENOMIC DNA]</scope>
    <source>
        <strain evidence="4">ag22IC4-227</strain>
    </source>
</reference>
<keyword evidence="2" id="KW-0732">Signal</keyword>